<feature type="transmembrane region" description="Helical" evidence="1">
    <location>
        <begin position="175"/>
        <end position="196"/>
    </location>
</feature>
<dbReference type="Proteomes" id="UP001203058">
    <property type="component" value="Unassembled WGS sequence"/>
</dbReference>
<evidence type="ECO:0000313" key="2">
    <source>
        <dbReference type="EMBL" id="MCH8615380.1"/>
    </source>
</evidence>
<gene>
    <name evidence="2" type="ORF">LZ016_04595</name>
</gene>
<evidence type="ECO:0000313" key="3">
    <source>
        <dbReference type="Proteomes" id="UP001203058"/>
    </source>
</evidence>
<dbReference type="RefSeq" id="WP_241446146.1">
    <property type="nucleotide sequence ID" value="NZ_JAKZHW010000001.1"/>
</dbReference>
<proteinExistence type="predicted"/>
<keyword evidence="3" id="KW-1185">Reference proteome</keyword>
<evidence type="ECO:0000256" key="1">
    <source>
        <dbReference type="SAM" id="Phobius"/>
    </source>
</evidence>
<accession>A0ABS9VK80</accession>
<comment type="caution">
    <text evidence="2">The sequence shown here is derived from an EMBL/GenBank/DDBJ whole genome shotgun (WGS) entry which is preliminary data.</text>
</comment>
<feature type="transmembrane region" description="Helical" evidence="1">
    <location>
        <begin position="72"/>
        <end position="92"/>
    </location>
</feature>
<sequence length="211" mass="22849">MDSSSNSSANKALEWGILGVIVVGMIISTAALYLMILTIVGSAIALAATFLGDTLAASIHQHGVRPSVQVSYLQLIIYASAPEIIVVTLTLASLGKDKRELLRVAVDQGSDWLVRFGELLLLACVFQYAAQKIQFWAIQALAFLMFLCLAWHAMKPIWALARWPDTQAPAKKRNRVLMLASFAFIIALTFITFLSLNSGLTALIDAGVVSP</sequence>
<keyword evidence="1" id="KW-0472">Membrane</keyword>
<feature type="transmembrane region" description="Helical" evidence="1">
    <location>
        <begin position="43"/>
        <end position="60"/>
    </location>
</feature>
<feature type="transmembrane region" description="Helical" evidence="1">
    <location>
        <begin position="136"/>
        <end position="154"/>
    </location>
</feature>
<dbReference type="EMBL" id="JAKZHW010000001">
    <property type="protein sequence ID" value="MCH8615380.1"/>
    <property type="molecule type" value="Genomic_DNA"/>
</dbReference>
<keyword evidence="1" id="KW-0812">Transmembrane</keyword>
<feature type="transmembrane region" description="Helical" evidence="1">
    <location>
        <begin position="15"/>
        <end position="36"/>
    </location>
</feature>
<name>A0ABS9VK80_9SPHN</name>
<protein>
    <submittedName>
        <fullName evidence="2">Uncharacterized protein</fullName>
    </submittedName>
</protein>
<organism evidence="2 3">
    <name type="scientific">Sphingomonas telluris</name>
    <dbReference type="NCBI Taxonomy" id="2907998"/>
    <lineage>
        <taxon>Bacteria</taxon>
        <taxon>Pseudomonadati</taxon>
        <taxon>Pseudomonadota</taxon>
        <taxon>Alphaproteobacteria</taxon>
        <taxon>Sphingomonadales</taxon>
        <taxon>Sphingomonadaceae</taxon>
        <taxon>Sphingomonas</taxon>
    </lineage>
</organism>
<reference evidence="2 3" key="1">
    <citation type="submission" date="2022-03" db="EMBL/GenBank/DDBJ databases">
        <authorList>
            <person name="Jo J.-H."/>
            <person name="Im W.-T."/>
        </authorList>
    </citation>
    <scope>NUCLEOTIDE SEQUENCE [LARGE SCALE GENOMIC DNA]</scope>
    <source>
        <strain evidence="2 3">SM33</strain>
    </source>
</reference>
<keyword evidence="1" id="KW-1133">Transmembrane helix</keyword>
<feature type="transmembrane region" description="Helical" evidence="1">
    <location>
        <begin position="112"/>
        <end position="130"/>
    </location>
</feature>